<dbReference type="InterPro" id="IPR048304">
    <property type="entry name" value="UbiD_Rift_dom"/>
</dbReference>
<dbReference type="InterPro" id="IPR049383">
    <property type="entry name" value="UbiD-like_N"/>
</dbReference>
<dbReference type="InterPro" id="IPR049381">
    <property type="entry name" value="UbiD-like_C"/>
</dbReference>
<dbReference type="Pfam" id="PF01977">
    <property type="entry name" value="UbiD"/>
    <property type="match status" value="1"/>
</dbReference>
<dbReference type="NCBIfam" id="TIGR03701">
    <property type="entry name" value="mena_SCO4490"/>
    <property type="match status" value="1"/>
</dbReference>
<dbReference type="Proteomes" id="UP000677668">
    <property type="component" value="Chromosome 1"/>
</dbReference>
<organism evidence="5 6">
    <name type="scientific">Chloracidobacterium sp. N</name>
    <dbReference type="NCBI Taxonomy" id="2821540"/>
    <lineage>
        <taxon>Bacteria</taxon>
        <taxon>Pseudomonadati</taxon>
        <taxon>Acidobacteriota</taxon>
        <taxon>Terriglobia</taxon>
        <taxon>Terriglobales</taxon>
        <taxon>Acidobacteriaceae</taxon>
        <taxon>Chloracidobacterium</taxon>
        <taxon>Chloracidobacterium aggregatum</taxon>
    </lineage>
</organism>
<dbReference type="InterPro" id="IPR022390">
    <property type="entry name" value="HBDC"/>
</dbReference>
<dbReference type="SUPFAM" id="SSF143968">
    <property type="entry name" value="UbiD C-terminal domain-like"/>
    <property type="match status" value="1"/>
</dbReference>
<dbReference type="EMBL" id="CP072642">
    <property type="protein sequence ID" value="QUV93352.1"/>
    <property type="molecule type" value="Genomic_DNA"/>
</dbReference>
<dbReference type="InterPro" id="IPR002830">
    <property type="entry name" value="UbiD"/>
</dbReference>
<protein>
    <submittedName>
        <fullName evidence="5">Menaquinone biosynthesis decarboxylase</fullName>
    </submittedName>
</protein>
<dbReference type="Gene3D" id="1.20.5.570">
    <property type="entry name" value="Single helix bin"/>
    <property type="match status" value="1"/>
</dbReference>
<dbReference type="RefSeq" id="WP_211421742.1">
    <property type="nucleotide sequence ID" value="NZ_CP072642.1"/>
</dbReference>
<evidence type="ECO:0000313" key="5">
    <source>
        <dbReference type="EMBL" id="QUV93352.1"/>
    </source>
</evidence>
<dbReference type="PANTHER" id="PTHR30108:SF17">
    <property type="entry name" value="FERULIC ACID DECARBOXYLASE 1"/>
    <property type="match status" value="1"/>
</dbReference>
<comment type="similarity">
    <text evidence="1">Belongs to the UbiD family.</text>
</comment>
<accession>A0ABX8AZS7</accession>
<dbReference type="Pfam" id="PF20695">
    <property type="entry name" value="UbiD_N"/>
    <property type="match status" value="1"/>
</dbReference>
<proteinExistence type="inferred from homology"/>
<name>A0ABX8AZS7_9BACT</name>
<feature type="domain" description="3-octaprenyl-4-hydroxybenzoate carboxy-lyase-like Rift-related" evidence="2">
    <location>
        <begin position="118"/>
        <end position="317"/>
    </location>
</feature>
<dbReference type="SUPFAM" id="SSF50475">
    <property type="entry name" value="FMN-binding split barrel"/>
    <property type="match status" value="1"/>
</dbReference>
<feature type="domain" description="3-octaprenyl-4-hydroxybenzoate carboxy-lyase-like N-terminal" evidence="3">
    <location>
        <begin position="10"/>
        <end position="83"/>
    </location>
</feature>
<evidence type="ECO:0000259" key="2">
    <source>
        <dbReference type="Pfam" id="PF01977"/>
    </source>
</evidence>
<dbReference type="Pfam" id="PF20696">
    <property type="entry name" value="UbiD_C"/>
    <property type="match status" value="1"/>
</dbReference>
<feature type="domain" description="3-octaprenyl-4-hydroxybenzoate carboxy-lyase-like C-terminal" evidence="4">
    <location>
        <begin position="322"/>
        <end position="445"/>
    </location>
</feature>
<reference evidence="5 6" key="1">
    <citation type="submission" date="2021-03" db="EMBL/GenBank/DDBJ databases">
        <title>Genomic and phenotypic characterization of Chloracidobacterium isolates provides evidence for multiple species.</title>
        <authorList>
            <person name="Saini M.K."/>
            <person name="Costas A.M.G."/>
            <person name="Tank M."/>
            <person name="Bryant D.A."/>
        </authorList>
    </citation>
    <scope>NUCLEOTIDE SEQUENCE [LARGE SCALE GENOMIC DNA]</scope>
    <source>
        <strain evidence="5 6">N</strain>
    </source>
</reference>
<keyword evidence="6" id="KW-1185">Reference proteome</keyword>
<dbReference type="NCBIfam" id="TIGR00148">
    <property type="entry name" value="UbiD family decarboxylase"/>
    <property type="match status" value="1"/>
</dbReference>
<evidence type="ECO:0000313" key="6">
    <source>
        <dbReference type="Proteomes" id="UP000677668"/>
    </source>
</evidence>
<sequence length="482" mass="54492">MPYEDLREFIRDLEQAGELKRIKTPVSCHLEITEITDRISKAGGPALLFENVEESPIPVLINALGSRRRMLMALGVESYADIAGRLNEILDFKSPQGILEKVKLLPKFAELGAVFPKRVKRGPCQEIVLQEGEFDLRRLPVLQCWPEDGGRFITFPLVFTAHPVTGRRNVGMYRMQLYDACTTGMHWQIHKHGASHWRTALERGERMPVAVAIGGDPILTFAAIFPLPDDVDEMLLAGFLRGKPVPMVKCLTNDLEVPATAEIVLEGYVDPQELRTEGPFGDHTGFYTEADNYPVFHVTCVTHRRSPIYQTTIVGRPPMEDCWMGEAVGEIAKPVLRRQFPEIVDMHLPFEGVFHNLAIVSIRKAYPGHARKIMNALWGTGQLMFTKVVIVVDDDVPVQDPGYVAWYVLNNIDPERDIQFTLGPVDALDHASRLPAYGSKMGIDATRKWPSEGFSRPWPRENRMTAEIQRKVDEKWRTLFGK</sequence>
<dbReference type="PANTHER" id="PTHR30108">
    <property type="entry name" value="3-OCTAPRENYL-4-HYDROXYBENZOATE CARBOXY-LYASE-RELATED"/>
    <property type="match status" value="1"/>
</dbReference>
<gene>
    <name evidence="5" type="ORF">J8C05_08190</name>
</gene>
<evidence type="ECO:0000259" key="4">
    <source>
        <dbReference type="Pfam" id="PF20696"/>
    </source>
</evidence>
<evidence type="ECO:0000259" key="3">
    <source>
        <dbReference type="Pfam" id="PF20695"/>
    </source>
</evidence>
<dbReference type="Gene3D" id="3.40.1670.10">
    <property type="entry name" value="UbiD C-terminal domain-like"/>
    <property type="match status" value="1"/>
</dbReference>
<evidence type="ECO:0000256" key="1">
    <source>
        <dbReference type="ARBA" id="ARBA00010021"/>
    </source>
</evidence>